<feature type="region of interest" description="Disordered" evidence="1">
    <location>
        <begin position="30"/>
        <end position="83"/>
    </location>
</feature>
<proteinExistence type="predicted"/>
<sequence>MGIGGFGGARVGIGESGCALVGVEWGRWGGGGEWGGWSEQRQGQGQGQGQARVSGPGLRPAVQSRSTSVSSVASGGQAKRTGV</sequence>
<name>A0A918R629_9ACTN</name>
<feature type="compositionally biased region" description="Low complexity" evidence="1">
    <location>
        <begin position="36"/>
        <end position="83"/>
    </location>
</feature>
<gene>
    <name evidence="2" type="ORF">GCM10010389_25660</name>
</gene>
<reference evidence="2" key="1">
    <citation type="journal article" date="2014" name="Int. J. Syst. Evol. Microbiol.">
        <title>Complete genome sequence of Corynebacterium casei LMG S-19264T (=DSM 44701T), isolated from a smear-ripened cheese.</title>
        <authorList>
            <consortium name="US DOE Joint Genome Institute (JGI-PGF)"/>
            <person name="Walter F."/>
            <person name="Albersmeier A."/>
            <person name="Kalinowski J."/>
            <person name="Ruckert C."/>
        </authorList>
    </citation>
    <scope>NUCLEOTIDE SEQUENCE</scope>
    <source>
        <strain evidence="2">JCM 5016</strain>
    </source>
</reference>
<organism evidence="2 3">
    <name type="scientific">Streptomyces echinoruber</name>
    <dbReference type="NCBI Taxonomy" id="68898"/>
    <lineage>
        <taxon>Bacteria</taxon>
        <taxon>Bacillati</taxon>
        <taxon>Actinomycetota</taxon>
        <taxon>Actinomycetes</taxon>
        <taxon>Kitasatosporales</taxon>
        <taxon>Streptomycetaceae</taxon>
        <taxon>Streptomyces</taxon>
    </lineage>
</organism>
<dbReference type="AlphaFoldDB" id="A0A918R629"/>
<protein>
    <submittedName>
        <fullName evidence="2">Uncharacterized protein</fullName>
    </submittedName>
</protein>
<comment type="caution">
    <text evidence="2">The sequence shown here is derived from an EMBL/GenBank/DDBJ whole genome shotgun (WGS) entry which is preliminary data.</text>
</comment>
<dbReference type="Proteomes" id="UP000623010">
    <property type="component" value="Unassembled WGS sequence"/>
</dbReference>
<evidence type="ECO:0000313" key="3">
    <source>
        <dbReference type="Proteomes" id="UP000623010"/>
    </source>
</evidence>
<accession>A0A918R629</accession>
<evidence type="ECO:0000313" key="2">
    <source>
        <dbReference type="EMBL" id="GGZ86159.1"/>
    </source>
</evidence>
<dbReference type="EMBL" id="BMWH01000007">
    <property type="protein sequence ID" value="GGZ86159.1"/>
    <property type="molecule type" value="Genomic_DNA"/>
</dbReference>
<evidence type="ECO:0000256" key="1">
    <source>
        <dbReference type="SAM" id="MobiDB-lite"/>
    </source>
</evidence>
<keyword evidence="3" id="KW-1185">Reference proteome</keyword>
<reference evidence="2" key="2">
    <citation type="submission" date="2020-09" db="EMBL/GenBank/DDBJ databases">
        <authorList>
            <person name="Sun Q."/>
            <person name="Ohkuma M."/>
        </authorList>
    </citation>
    <scope>NUCLEOTIDE SEQUENCE</scope>
    <source>
        <strain evidence="2">JCM 5016</strain>
    </source>
</reference>